<organism evidence="2 3">
    <name type="scientific">Gloeocapsopsis crepidinum LEGE 06123</name>
    <dbReference type="NCBI Taxonomy" id="588587"/>
    <lineage>
        <taxon>Bacteria</taxon>
        <taxon>Bacillati</taxon>
        <taxon>Cyanobacteriota</taxon>
        <taxon>Cyanophyceae</taxon>
        <taxon>Oscillatoriophycideae</taxon>
        <taxon>Chroococcales</taxon>
        <taxon>Chroococcaceae</taxon>
        <taxon>Gloeocapsopsis</taxon>
    </lineage>
</organism>
<evidence type="ECO:0000313" key="3">
    <source>
        <dbReference type="Proteomes" id="UP000651156"/>
    </source>
</evidence>
<dbReference type="EMBL" id="JADEWN010000002">
    <property type="protein sequence ID" value="MBE9189060.1"/>
    <property type="molecule type" value="Genomic_DNA"/>
</dbReference>
<feature type="transmembrane region" description="Helical" evidence="1">
    <location>
        <begin position="325"/>
        <end position="343"/>
    </location>
</feature>
<proteinExistence type="predicted"/>
<keyword evidence="3" id="KW-1185">Reference proteome</keyword>
<dbReference type="RefSeq" id="WP_193930140.1">
    <property type="nucleotide sequence ID" value="NZ_CAWPMZ010000058.1"/>
</dbReference>
<feature type="transmembrane region" description="Helical" evidence="1">
    <location>
        <begin position="516"/>
        <end position="534"/>
    </location>
</feature>
<keyword evidence="1" id="KW-0812">Transmembrane</keyword>
<feature type="transmembrane region" description="Helical" evidence="1">
    <location>
        <begin position="25"/>
        <end position="46"/>
    </location>
</feature>
<feature type="transmembrane region" description="Helical" evidence="1">
    <location>
        <begin position="407"/>
        <end position="427"/>
    </location>
</feature>
<evidence type="ECO:0000313" key="2">
    <source>
        <dbReference type="EMBL" id="MBE9189060.1"/>
    </source>
</evidence>
<gene>
    <name evidence="2" type="ORF">IQ230_01490</name>
</gene>
<feature type="transmembrane region" description="Helical" evidence="1">
    <location>
        <begin position="285"/>
        <end position="304"/>
    </location>
</feature>
<name>A0ABR9ULA6_9CHRO</name>
<protein>
    <submittedName>
        <fullName evidence="2">ABC transporter permease</fullName>
    </submittedName>
</protein>
<accession>A0ABR9ULA6</accession>
<evidence type="ECO:0000256" key="1">
    <source>
        <dbReference type="SAM" id="Phobius"/>
    </source>
</evidence>
<feature type="transmembrane region" description="Helical" evidence="1">
    <location>
        <begin position="175"/>
        <end position="203"/>
    </location>
</feature>
<feature type="transmembrane region" description="Helical" evidence="1">
    <location>
        <begin position="148"/>
        <end position="169"/>
    </location>
</feature>
<sequence length="561" mass="63999">MKINWIERLGDKNPQFLRELQELQFSSLLFAVAISFLGQFLLFIFYQSQLPISYDSTPISHKFCINDPVSEYENQLYCLRDNAGNFVIHWQLWWLNLFTFLSLFGIATLLAGGVYLLVNNLATEQRRGTLNFIRLTPQSPQTILLGKLLGVPSLLYFVFILAIPLHLWAGLSAKIPLLLILSFYLVLIVGCFFFYSAAILFGLVSSSLKLASWLASGTVLLFLLANHYSITGTLVDWLFLFSPTQIVPYLVEATHLNSNSIDGWLILPSSLYSRHWFHIQIGSNATNLLMSSLLNYSLWSYWVWQAIKQCYSKPKKPLLTKKQSYFLVVCFELVMIGFTLVKGDVPAWKEGMIYHYRYLLIFNLVMFLALIMLMTPSRQGINWVRSSQKHNRNGQQFVQNLMRQDSVLLTIGVNLAIAFAFLIPWILFNLEASDQIPALLSLLICYNFILICAVITQIIGLRITQKPALWITGTFGIITILPVIVINLLARNSDETSMLWLFTPYAWAVTKSASQVNILFAILIQWTILGLCTLQMRHDIKKLGESASKALFTESNLHSKR</sequence>
<keyword evidence="1" id="KW-0472">Membrane</keyword>
<feature type="transmembrane region" description="Helical" evidence="1">
    <location>
        <begin position="93"/>
        <end position="118"/>
    </location>
</feature>
<feature type="transmembrane region" description="Helical" evidence="1">
    <location>
        <begin position="210"/>
        <end position="230"/>
    </location>
</feature>
<feature type="transmembrane region" description="Helical" evidence="1">
    <location>
        <begin position="468"/>
        <end position="490"/>
    </location>
</feature>
<keyword evidence="1" id="KW-1133">Transmembrane helix</keyword>
<comment type="caution">
    <text evidence="2">The sequence shown here is derived from an EMBL/GenBank/DDBJ whole genome shotgun (WGS) entry which is preliminary data.</text>
</comment>
<feature type="transmembrane region" description="Helical" evidence="1">
    <location>
        <begin position="355"/>
        <end position="375"/>
    </location>
</feature>
<feature type="transmembrane region" description="Helical" evidence="1">
    <location>
        <begin position="439"/>
        <end position="461"/>
    </location>
</feature>
<dbReference type="Proteomes" id="UP000651156">
    <property type="component" value="Unassembled WGS sequence"/>
</dbReference>
<reference evidence="2 3" key="1">
    <citation type="submission" date="2020-10" db="EMBL/GenBank/DDBJ databases">
        <authorList>
            <person name="Castelo-Branco R."/>
            <person name="Eusebio N."/>
            <person name="Adriana R."/>
            <person name="Vieira A."/>
            <person name="Brugerolle De Fraissinette N."/>
            <person name="Rezende De Castro R."/>
            <person name="Schneider M.P."/>
            <person name="Vasconcelos V."/>
            <person name="Leao P.N."/>
        </authorList>
    </citation>
    <scope>NUCLEOTIDE SEQUENCE [LARGE SCALE GENOMIC DNA]</scope>
    <source>
        <strain evidence="2 3">LEGE 06123</strain>
    </source>
</reference>